<dbReference type="RefSeq" id="WP_188364331.1">
    <property type="nucleotide sequence ID" value="NZ_BAABJF010000032.1"/>
</dbReference>
<keyword evidence="1" id="KW-0472">Membrane</keyword>
<sequence length="114" mass="11715">MILYALIIFGIAALGGLILASSVLRGKTAPWALSVLHALLGATGIIILLVAAASHDWAAQLSAALGLFVVAAIGGSYLASFHWRKIPTPKAVVIIHAGLAVTAFLILLAGFFTL</sequence>
<feature type="transmembrane region" description="Helical" evidence="1">
    <location>
        <begin position="91"/>
        <end position="112"/>
    </location>
</feature>
<keyword evidence="1" id="KW-0812">Transmembrane</keyword>
<organism evidence="2 3">
    <name type="scientific">Marinicella pacifica</name>
    <dbReference type="NCBI Taxonomy" id="1171543"/>
    <lineage>
        <taxon>Bacteria</taxon>
        <taxon>Pseudomonadati</taxon>
        <taxon>Pseudomonadota</taxon>
        <taxon>Gammaproteobacteria</taxon>
        <taxon>Lysobacterales</taxon>
        <taxon>Marinicellaceae</taxon>
        <taxon>Marinicella</taxon>
    </lineage>
</organism>
<evidence type="ECO:0000256" key="1">
    <source>
        <dbReference type="SAM" id="Phobius"/>
    </source>
</evidence>
<accession>A0A917CKS3</accession>
<proteinExistence type="predicted"/>
<feature type="transmembrane region" description="Helical" evidence="1">
    <location>
        <begin position="31"/>
        <end position="51"/>
    </location>
</feature>
<dbReference type="AlphaFoldDB" id="A0A917CKS3"/>
<feature type="transmembrane region" description="Helical" evidence="1">
    <location>
        <begin position="57"/>
        <end position="79"/>
    </location>
</feature>
<keyword evidence="3" id="KW-1185">Reference proteome</keyword>
<keyword evidence="1" id="KW-1133">Transmembrane helix</keyword>
<evidence type="ECO:0000313" key="3">
    <source>
        <dbReference type="Proteomes" id="UP000605253"/>
    </source>
</evidence>
<gene>
    <name evidence="2" type="ORF">GCM10011365_07450</name>
</gene>
<reference evidence="2" key="2">
    <citation type="submission" date="2020-09" db="EMBL/GenBank/DDBJ databases">
        <authorList>
            <person name="Sun Q."/>
            <person name="Zhou Y."/>
        </authorList>
    </citation>
    <scope>NUCLEOTIDE SEQUENCE</scope>
    <source>
        <strain evidence="2">CGMCC 1.12181</strain>
    </source>
</reference>
<reference evidence="2" key="1">
    <citation type="journal article" date="2014" name="Int. J. Syst. Evol. Microbiol.">
        <title>Complete genome sequence of Corynebacterium casei LMG S-19264T (=DSM 44701T), isolated from a smear-ripened cheese.</title>
        <authorList>
            <consortium name="US DOE Joint Genome Institute (JGI-PGF)"/>
            <person name="Walter F."/>
            <person name="Albersmeier A."/>
            <person name="Kalinowski J."/>
            <person name="Ruckert C."/>
        </authorList>
    </citation>
    <scope>NUCLEOTIDE SEQUENCE</scope>
    <source>
        <strain evidence="2">CGMCC 1.12181</strain>
    </source>
</reference>
<feature type="transmembrane region" description="Helical" evidence="1">
    <location>
        <begin position="6"/>
        <end position="24"/>
    </location>
</feature>
<name>A0A917CKS3_9GAMM</name>
<dbReference type="Proteomes" id="UP000605253">
    <property type="component" value="Unassembled WGS sequence"/>
</dbReference>
<protein>
    <submittedName>
        <fullName evidence="2">Uncharacterized protein</fullName>
    </submittedName>
</protein>
<dbReference type="EMBL" id="BMEO01000002">
    <property type="protein sequence ID" value="GGF88786.1"/>
    <property type="molecule type" value="Genomic_DNA"/>
</dbReference>
<evidence type="ECO:0000313" key="2">
    <source>
        <dbReference type="EMBL" id="GGF88786.1"/>
    </source>
</evidence>
<comment type="caution">
    <text evidence="2">The sequence shown here is derived from an EMBL/GenBank/DDBJ whole genome shotgun (WGS) entry which is preliminary data.</text>
</comment>